<evidence type="ECO:0000256" key="4">
    <source>
        <dbReference type="ARBA" id="ARBA00022692"/>
    </source>
</evidence>
<gene>
    <name evidence="9" type="ORF">GCM10008938_32140</name>
</gene>
<name>A0ABQ2D435_9DEIO</name>
<evidence type="ECO:0000256" key="2">
    <source>
        <dbReference type="ARBA" id="ARBA00022448"/>
    </source>
</evidence>
<evidence type="ECO:0000256" key="6">
    <source>
        <dbReference type="ARBA" id="ARBA00023136"/>
    </source>
</evidence>
<dbReference type="Pfam" id="PF00528">
    <property type="entry name" value="BPD_transp_1"/>
    <property type="match status" value="1"/>
</dbReference>
<keyword evidence="4 7" id="KW-0812">Transmembrane</keyword>
<evidence type="ECO:0000313" key="10">
    <source>
        <dbReference type="Proteomes" id="UP000632222"/>
    </source>
</evidence>
<feature type="domain" description="ABC transmembrane type-1" evidence="8">
    <location>
        <begin position="147"/>
        <end position="362"/>
    </location>
</feature>
<dbReference type="CDD" id="cd06261">
    <property type="entry name" value="TM_PBP2"/>
    <property type="match status" value="1"/>
</dbReference>
<keyword evidence="3" id="KW-1003">Cell membrane</keyword>
<reference evidence="10" key="1">
    <citation type="journal article" date="2019" name="Int. J. Syst. Evol. Microbiol.">
        <title>The Global Catalogue of Microorganisms (GCM) 10K type strain sequencing project: providing services to taxonomists for standard genome sequencing and annotation.</title>
        <authorList>
            <consortium name="The Broad Institute Genomics Platform"/>
            <consortium name="The Broad Institute Genome Sequencing Center for Infectious Disease"/>
            <person name="Wu L."/>
            <person name="Ma J."/>
        </authorList>
    </citation>
    <scope>NUCLEOTIDE SEQUENCE [LARGE SCALE GENOMIC DNA]</scope>
    <source>
        <strain evidence="10">JCM 14370</strain>
    </source>
</reference>
<dbReference type="Proteomes" id="UP000632222">
    <property type="component" value="Unassembled WGS sequence"/>
</dbReference>
<keyword evidence="5 7" id="KW-1133">Transmembrane helix</keyword>
<evidence type="ECO:0000256" key="1">
    <source>
        <dbReference type="ARBA" id="ARBA00004651"/>
    </source>
</evidence>
<comment type="caution">
    <text evidence="9">The sequence shown here is derived from an EMBL/GenBank/DDBJ whole genome shotgun (WGS) entry which is preliminary data.</text>
</comment>
<keyword evidence="10" id="KW-1185">Reference proteome</keyword>
<comment type="subcellular location">
    <subcellularLocation>
        <location evidence="1 7">Cell membrane</location>
        <topology evidence="1 7">Multi-pass membrane protein</topology>
    </subcellularLocation>
</comment>
<dbReference type="PANTHER" id="PTHR30193">
    <property type="entry name" value="ABC TRANSPORTER PERMEASE PROTEIN"/>
    <property type="match status" value="1"/>
</dbReference>
<sequence length="371" mass="41470">MTTPTFESTNVHPTKPRKKNSFPDFKSALWMSAPALLGLFVFIVLPFLLAILFSFSNQRLMSPNPTEFVGFRNYDRLLSVRMLTLQPEKDEAGKILLDETGQPTYPRIRSVLRSDENLREFKELFTVSLFGQRTAVVAKDPIFWIGLLNILKFSLMVVPLQCGIALLLAFLINQKLPGMQVFRTIFFSPVVTSMVVIAIVWTFLYDRQVGLINQMLSALSFGHIAPIDWLGEEKIALLSIVIMSAWQGMGFQMVVFLAGLQSIPEELYEAAELDGAGGWQKFRFITLPGLRNTLNFVLTTTTIGALGLFTQVDVMTQGGPNNSTVTVMMHAVRSGYQEQDIAYGSTISVVLFVLVLLIALVQRRLSMGGQR</sequence>
<dbReference type="PROSITE" id="PS50928">
    <property type="entry name" value="ABC_TM1"/>
    <property type="match status" value="1"/>
</dbReference>
<evidence type="ECO:0000256" key="5">
    <source>
        <dbReference type="ARBA" id="ARBA00022989"/>
    </source>
</evidence>
<feature type="transmembrane region" description="Helical" evidence="7">
    <location>
        <begin position="341"/>
        <end position="361"/>
    </location>
</feature>
<evidence type="ECO:0000256" key="7">
    <source>
        <dbReference type="RuleBase" id="RU363032"/>
    </source>
</evidence>
<evidence type="ECO:0000259" key="8">
    <source>
        <dbReference type="PROSITE" id="PS50928"/>
    </source>
</evidence>
<dbReference type="InterPro" id="IPR000515">
    <property type="entry name" value="MetI-like"/>
</dbReference>
<dbReference type="EMBL" id="BMOD01000013">
    <property type="protein sequence ID" value="GGJ43451.1"/>
    <property type="molecule type" value="Genomic_DNA"/>
</dbReference>
<organism evidence="9 10">
    <name type="scientific">Deinococcus roseus</name>
    <dbReference type="NCBI Taxonomy" id="392414"/>
    <lineage>
        <taxon>Bacteria</taxon>
        <taxon>Thermotogati</taxon>
        <taxon>Deinococcota</taxon>
        <taxon>Deinococci</taxon>
        <taxon>Deinococcales</taxon>
        <taxon>Deinococcaceae</taxon>
        <taxon>Deinococcus</taxon>
    </lineage>
</organism>
<feature type="transmembrane region" description="Helical" evidence="7">
    <location>
        <begin position="28"/>
        <end position="55"/>
    </location>
</feature>
<comment type="similarity">
    <text evidence="7">Belongs to the binding-protein-dependent transport system permease family.</text>
</comment>
<dbReference type="InterPro" id="IPR051393">
    <property type="entry name" value="ABC_transporter_permease"/>
</dbReference>
<evidence type="ECO:0000256" key="3">
    <source>
        <dbReference type="ARBA" id="ARBA00022475"/>
    </source>
</evidence>
<evidence type="ECO:0000313" key="9">
    <source>
        <dbReference type="EMBL" id="GGJ43451.1"/>
    </source>
</evidence>
<keyword evidence="2 7" id="KW-0813">Transport</keyword>
<proteinExistence type="inferred from homology"/>
<feature type="transmembrane region" description="Helical" evidence="7">
    <location>
        <begin position="142"/>
        <end position="172"/>
    </location>
</feature>
<dbReference type="Gene3D" id="1.10.3720.10">
    <property type="entry name" value="MetI-like"/>
    <property type="match status" value="2"/>
</dbReference>
<dbReference type="SUPFAM" id="SSF161098">
    <property type="entry name" value="MetI-like"/>
    <property type="match status" value="2"/>
</dbReference>
<dbReference type="PANTHER" id="PTHR30193:SF37">
    <property type="entry name" value="INNER MEMBRANE ABC TRANSPORTER PERMEASE PROTEIN YCJO"/>
    <property type="match status" value="1"/>
</dbReference>
<keyword evidence="6 7" id="KW-0472">Membrane</keyword>
<protein>
    <submittedName>
        <fullName evidence="9">Sugar ABC transporter permease</fullName>
    </submittedName>
</protein>
<feature type="transmembrane region" description="Helical" evidence="7">
    <location>
        <begin position="184"/>
        <end position="205"/>
    </location>
</feature>
<dbReference type="RefSeq" id="WP_229684845.1">
    <property type="nucleotide sequence ID" value="NZ_BMOD01000013.1"/>
</dbReference>
<dbReference type="InterPro" id="IPR035906">
    <property type="entry name" value="MetI-like_sf"/>
</dbReference>
<accession>A0ABQ2D435</accession>